<reference evidence="2" key="1">
    <citation type="journal article" date="2023" name="Science">
        <title>Genome structures resolve the early diversification of teleost fishes.</title>
        <authorList>
            <person name="Parey E."/>
            <person name="Louis A."/>
            <person name="Montfort J."/>
            <person name="Bouchez O."/>
            <person name="Roques C."/>
            <person name="Iampietro C."/>
            <person name="Lluch J."/>
            <person name="Castinel A."/>
            <person name="Donnadieu C."/>
            <person name="Desvignes T."/>
            <person name="Floi Bucao C."/>
            <person name="Jouanno E."/>
            <person name="Wen M."/>
            <person name="Mejri S."/>
            <person name="Dirks R."/>
            <person name="Jansen H."/>
            <person name="Henkel C."/>
            <person name="Chen W.J."/>
            <person name="Zahm M."/>
            <person name="Cabau C."/>
            <person name="Klopp C."/>
            <person name="Thompson A.W."/>
            <person name="Robinson-Rechavi M."/>
            <person name="Braasch I."/>
            <person name="Lecointre G."/>
            <person name="Bobe J."/>
            <person name="Postlethwait J.H."/>
            <person name="Berthelot C."/>
            <person name="Roest Crollius H."/>
            <person name="Guiguen Y."/>
        </authorList>
    </citation>
    <scope>NUCLEOTIDE SEQUENCE</scope>
    <source>
        <strain evidence="2">NC1722</strain>
    </source>
</reference>
<evidence type="ECO:0000313" key="2">
    <source>
        <dbReference type="EMBL" id="KAJ8372667.1"/>
    </source>
</evidence>
<evidence type="ECO:0000313" key="3">
    <source>
        <dbReference type="Proteomes" id="UP001221898"/>
    </source>
</evidence>
<dbReference type="EMBL" id="JAINUG010000391">
    <property type="protein sequence ID" value="KAJ8372667.1"/>
    <property type="molecule type" value="Genomic_DNA"/>
</dbReference>
<dbReference type="AlphaFoldDB" id="A0AAD7RAC6"/>
<dbReference type="Proteomes" id="UP001221898">
    <property type="component" value="Unassembled WGS sequence"/>
</dbReference>
<feature type="region of interest" description="Disordered" evidence="1">
    <location>
        <begin position="134"/>
        <end position="178"/>
    </location>
</feature>
<comment type="caution">
    <text evidence="2">The sequence shown here is derived from an EMBL/GenBank/DDBJ whole genome shotgun (WGS) entry which is preliminary data.</text>
</comment>
<protein>
    <submittedName>
        <fullName evidence="2">Uncharacterized protein</fullName>
    </submittedName>
</protein>
<proteinExistence type="predicted"/>
<accession>A0AAD7RAC6</accession>
<sequence length="249" mass="27226">MSGRLPETVSVMRRLTPLSHGISICRSSENTETDDQGRKIYKFNLCPPGARPLMDYRRRGSDPPLTPDTSANMSLRPAVLSQRWSASRGDASTLGPPPFLAARIRSAAGLSELQAAGLASPRWLPIVSALRHRRHSKPDMDGSRAYDPGLQTKGPSLTGRLGPRTRLTHGPTLSQSPVGVEETGQWDLLWDGRLCSIMRRPKPPRTAADLQPITSHFPRARQLSARTIKTSESATTLLPPRGCALRSID</sequence>
<name>A0AAD7RAC6_9TELE</name>
<keyword evidence="3" id="KW-1185">Reference proteome</keyword>
<evidence type="ECO:0000256" key="1">
    <source>
        <dbReference type="SAM" id="MobiDB-lite"/>
    </source>
</evidence>
<gene>
    <name evidence="2" type="ORF">AAFF_G00280390</name>
</gene>
<organism evidence="2 3">
    <name type="scientific">Aldrovandia affinis</name>
    <dbReference type="NCBI Taxonomy" id="143900"/>
    <lineage>
        <taxon>Eukaryota</taxon>
        <taxon>Metazoa</taxon>
        <taxon>Chordata</taxon>
        <taxon>Craniata</taxon>
        <taxon>Vertebrata</taxon>
        <taxon>Euteleostomi</taxon>
        <taxon>Actinopterygii</taxon>
        <taxon>Neopterygii</taxon>
        <taxon>Teleostei</taxon>
        <taxon>Notacanthiformes</taxon>
        <taxon>Halosauridae</taxon>
        <taxon>Aldrovandia</taxon>
    </lineage>
</organism>